<dbReference type="STRING" id="222984.GCA_000731985_00541"/>
<dbReference type="GO" id="GO:0005886">
    <property type="term" value="C:plasma membrane"/>
    <property type="evidence" value="ECO:0007669"/>
    <property type="project" value="TreeGrafter"/>
</dbReference>
<dbReference type="GO" id="GO:0050661">
    <property type="term" value="F:NADP binding"/>
    <property type="evidence" value="ECO:0007669"/>
    <property type="project" value="InterPro"/>
</dbReference>
<organism evidence="3 4">
    <name type="scientific">Natrinema altunense</name>
    <dbReference type="NCBI Taxonomy" id="222984"/>
    <lineage>
        <taxon>Archaea</taxon>
        <taxon>Methanobacteriati</taxon>
        <taxon>Methanobacteriota</taxon>
        <taxon>Stenosarchaea group</taxon>
        <taxon>Halobacteria</taxon>
        <taxon>Halobacteriales</taxon>
        <taxon>Natrialbaceae</taxon>
        <taxon>Natrinema</taxon>
    </lineage>
</organism>
<dbReference type="InterPro" id="IPR051267">
    <property type="entry name" value="STEAP_metalloreductase"/>
</dbReference>
<protein>
    <submittedName>
        <fullName evidence="3">NADPH-dependent F420 reductase</fullName>
    </submittedName>
</protein>
<dbReference type="Gene3D" id="3.40.50.720">
    <property type="entry name" value="NAD(P)-binding Rossmann-like Domain"/>
    <property type="match status" value="1"/>
</dbReference>
<proteinExistence type="predicted"/>
<dbReference type="GO" id="GO:0016651">
    <property type="term" value="F:oxidoreductase activity, acting on NAD(P)H"/>
    <property type="evidence" value="ECO:0007669"/>
    <property type="project" value="InterPro"/>
</dbReference>
<reference evidence="3 4" key="1">
    <citation type="submission" date="2019-02" db="EMBL/GenBank/DDBJ databases">
        <title>Genome analysis provides insights into bioremediation potentialities and Haloocin production by Natrinema altunense strain 4.1R isolated from Chott Douz in Tunisian desert.</title>
        <authorList>
            <person name="Najjari A."/>
            <person name="Youssef N."/>
            <person name="Ben Dhia O."/>
            <person name="Ferjani R."/>
            <person name="El Hidri D."/>
            <person name="Ouzari H.I."/>
            <person name="Cherif A."/>
        </authorList>
    </citation>
    <scope>NUCLEOTIDE SEQUENCE [LARGE SCALE GENOMIC DNA]</scope>
    <source>
        <strain evidence="3 4">4.1R</strain>
    </source>
</reference>
<dbReference type="InterPro" id="IPR036291">
    <property type="entry name" value="NAD(P)-bd_dom_sf"/>
</dbReference>
<dbReference type="GO" id="GO:0052851">
    <property type="term" value="F:ferric-chelate reductase (NADPH) activity"/>
    <property type="evidence" value="ECO:0007669"/>
    <property type="project" value="TreeGrafter"/>
</dbReference>
<dbReference type="Proteomes" id="UP000292704">
    <property type="component" value="Unassembled WGS sequence"/>
</dbReference>
<name>A0A482Y256_9EURY</name>
<dbReference type="NCBIfam" id="TIGR01915">
    <property type="entry name" value="npdG"/>
    <property type="match status" value="1"/>
</dbReference>
<dbReference type="OrthoDB" id="8635at2157"/>
<evidence type="ECO:0000259" key="2">
    <source>
        <dbReference type="Pfam" id="PF03807"/>
    </source>
</evidence>
<dbReference type="InterPro" id="IPR028939">
    <property type="entry name" value="P5C_Rdtase_cat_N"/>
</dbReference>
<gene>
    <name evidence="3" type="primary">npdG</name>
    <name evidence="3" type="ORF">ELS17_02695</name>
</gene>
<dbReference type="PANTHER" id="PTHR14239:SF0">
    <property type="entry name" value="F420-DEPENDENT NADP REDUCTASE"/>
    <property type="match status" value="1"/>
</dbReference>
<dbReference type="InterPro" id="IPR010185">
    <property type="entry name" value="NpdG"/>
</dbReference>
<dbReference type="GO" id="GO:0070967">
    <property type="term" value="F:coenzyme F420 binding"/>
    <property type="evidence" value="ECO:0007669"/>
    <property type="project" value="InterPro"/>
</dbReference>
<dbReference type="AlphaFoldDB" id="A0A482Y256"/>
<dbReference type="RefSeq" id="WP_130169435.1">
    <property type="nucleotide sequence ID" value="NZ_SHMR01000001.1"/>
</dbReference>
<comment type="caution">
    <text evidence="3">The sequence shown here is derived from an EMBL/GenBank/DDBJ whole genome shotgun (WGS) entry which is preliminary data.</text>
</comment>
<dbReference type="EMBL" id="SHMR01000001">
    <property type="protein sequence ID" value="RZH68394.1"/>
    <property type="molecule type" value="Genomic_DNA"/>
</dbReference>
<dbReference type="GO" id="GO:0015677">
    <property type="term" value="P:copper ion import"/>
    <property type="evidence" value="ECO:0007669"/>
    <property type="project" value="TreeGrafter"/>
</dbReference>
<sequence>MRIALLGGTGDIGEGLALRFARDTSHEILIGSRDPEKARDAVAAYEGALADRTDEIDIKGFGNEMAADRADIVILSVPPYYVGDTVDAVADNLDSDSVLVTPAVGMQGDEDGLHYHPPEAGSVTQLVAQRAPDGVPVVGAFHNLAADALSNLEHDLDLDTLVVADDDAAADTVLTVANEIEGLRALEAGPLANAAEVESVTPLVINIAKYNEEMHDVGVKWIDGSN</sequence>
<dbReference type="GO" id="GO:0008823">
    <property type="term" value="F:cupric reductase (NADH) activity"/>
    <property type="evidence" value="ECO:0007669"/>
    <property type="project" value="TreeGrafter"/>
</dbReference>
<dbReference type="PANTHER" id="PTHR14239">
    <property type="entry name" value="DUDULIN-RELATED"/>
    <property type="match status" value="1"/>
</dbReference>
<keyword evidence="1" id="KW-0560">Oxidoreductase</keyword>
<accession>A0A482Y256</accession>
<feature type="domain" description="Pyrroline-5-carboxylate reductase catalytic N-terminal" evidence="2">
    <location>
        <begin position="2"/>
        <end position="104"/>
    </location>
</feature>
<dbReference type="Pfam" id="PF03807">
    <property type="entry name" value="F420_oxidored"/>
    <property type="match status" value="1"/>
</dbReference>
<evidence type="ECO:0000313" key="4">
    <source>
        <dbReference type="Proteomes" id="UP000292704"/>
    </source>
</evidence>
<dbReference type="GO" id="GO:0006740">
    <property type="term" value="P:NADPH regeneration"/>
    <property type="evidence" value="ECO:0007669"/>
    <property type="project" value="InterPro"/>
</dbReference>
<evidence type="ECO:0000256" key="1">
    <source>
        <dbReference type="ARBA" id="ARBA00023002"/>
    </source>
</evidence>
<dbReference type="SUPFAM" id="SSF51735">
    <property type="entry name" value="NAD(P)-binding Rossmann-fold domains"/>
    <property type="match status" value="1"/>
</dbReference>
<evidence type="ECO:0000313" key="3">
    <source>
        <dbReference type="EMBL" id="RZH68394.1"/>
    </source>
</evidence>